<dbReference type="InterPro" id="IPR012292">
    <property type="entry name" value="Globin/Proto"/>
</dbReference>
<reference evidence="1 2" key="1">
    <citation type="submission" date="2022-09" db="EMBL/GenBank/DDBJ databases">
        <title>New species of Phenylobacterium.</title>
        <authorList>
            <person name="Mieszkin S."/>
        </authorList>
    </citation>
    <scope>NUCLEOTIDE SEQUENCE [LARGE SCALE GENOMIC DNA]</scope>
    <source>
        <strain evidence="1 2">HK31-G</strain>
    </source>
</reference>
<name>A0ABW6CKF2_9CAUL</name>
<dbReference type="EMBL" id="JAOTJD010000008">
    <property type="protein sequence ID" value="MFD3263560.1"/>
    <property type="molecule type" value="Genomic_DNA"/>
</dbReference>
<protein>
    <submittedName>
        <fullName evidence="1">Group III truncated hemoglobin</fullName>
    </submittedName>
</protein>
<dbReference type="SUPFAM" id="SSF46458">
    <property type="entry name" value="Globin-like"/>
    <property type="match status" value="1"/>
</dbReference>
<evidence type="ECO:0000313" key="1">
    <source>
        <dbReference type="EMBL" id="MFD3263560.1"/>
    </source>
</evidence>
<sequence length="149" mass="15995">MSSPSISASPPRHGPGVAVGVTEAMIGDLVHGFYATVRTDPTLGPIFNRIIGDEWDAHLAKLCDFWSSVMLMTGRFRGSPMVAHSKIPEIAPAHFVRWLHLFRQSAERLCPPQAAAVFVAKSEMIAQSLQYGIAAARGELPPLTGTTGS</sequence>
<dbReference type="CDD" id="cd08916">
    <property type="entry name" value="TrHb3_P"/>
    <property type="match status" value="1"/>
</dbReference>
<accession>A0ABW6CKF2</accession>
<comment type="caution">
    <text evidence="1">The sequence shown here is derived from an EMBL/GenBank/DDBJ whole genome shotgun (WGS) entry which is preliminary data.</text>
</comment>
<proteinExistence type="predicted"/>
<organism evidence="1 2">
    <name type="scientific">Phenylobacterium ferrooxidans</name>
    <dbReference type="NCBI Taxonomy" id="2982689"/>
    <lineage>
        <taxon>Bacteria</taxon>
        <taxon>Pseudomonadati</taxon>
        <taxon>Pseudomonadota</taxon>
        <taxon>Alphaproteobacteria</taxon>
        <taxon>Caulobacterales</taxon>
        <taxon>Caulobacteraceae</taxon>
        <taxon>Phenylobacterium</taxon>
    </lineage>
</organism>
<dbReference type="Gene3D" id="1.10.490.10">
    <property type="entry name" value="Globins"/>
    <property type="match status" value="1"/>
</dbReference>
<gene>
    <name evidence="1" type="ORF">OCL97_06205</name>
</gene>
<dbReference type="RefSeq" id="WP_377368574.1">
    <property type="nucleotide sequence ID" value="NZ_JAOTJD010000008.1"/>
</dbReference>
<keyword evidence="2" id="KW-1185">Reference proteome</keyword>
<evidence type="ECO:0000313" key="2">
    <source>
        <dbReference type="Proteomes" id="UP001598130"/>
    </source>
</evidence>
<dbReference type="InterPro" id="IPR009050">
    <property type="entry name" value="Globin-like_sf"/>
</dbReference>
<dbReference type="Proteomes" id="UP001598130">
    <property type="component" value="Unassembled WGS sequence"/>
</dbReference>